<dbReference type="Proteomes" id="UP000799755">
    <property type="component" value="Unassembled WGS sequence"/>
</dbReference>
<proteinExistence type="predicted"/>
<evidence type="ECO:0000313" key="1">
    <source>
        <dbReference type="EMBL" id="KAF2476517.1"/>
    </source>
</evidence>
<name>A0ACB6RDC1_9PLEO</name>
<comment type="caution">
    <text evidence="1">The sequence shown here is derived from an EMBL/GenBank/DDBJ whole genome shotgun (WGS) entry which is preliminary data.</text>
</comment>
<reference evidence="1" key="1">
    <citation type="journal article" date="2020" name="Stud. Mycol.">
        <title>101 Dothideomycetes genomes: a test case for predicting lifestyles and emergence of pathogens.</title>
        <authorList>
            <person name="Haridas S."/>
            <person name="Albert R."/>
            <person name="Binder M."/>
            <person name="Bloem J."/>
            <person name="Labutti K."/>
            <person name="Salamov A."/>
            <person name="Andreopoulos B."/>
            <person name="Baker S."/>
            <person name="Barry K."/>
            <person name="Bills G."/>
            <person name="Bluhm B."/>
            <person name="Cannon C."/>
            <person name="Castanera R."/>
            <person name="Culley D."/>
            <person name="Daum C."/>
            <person name="Ezra D."/>
            <person name="Gonzalez J."/>
            <person name="Henrissat B."/>
            <person name="Kuo A."/>
            <person name="Liang C."/>
            <person name="Lipzen A."/>
            <person name="Lutzoni F."/>
            <person name="Magnuson J."/>
            <person name="Mondo S."/>
            <person name="Nolan M."/>
            <person name="Ohm R."/>
            <person name="Pangilinan J."/>
            <person name="Park H.-J."/>
            <person name="Ramirez L."/>
            <person name="Alfaro M."/>
            <person name="Sun H."/>
            <person name="Tritt A."/>
            <person name="Yoshinaga Y."/>
            <person name="Zwiers L.-H."/>
            <person name="Turgeon B."/>
            <person name="Goodwin S."/>
            <person name="Spatafora J."/>
            <person name="Crous P."/>
            <person name="Grigoriev I."/>
        </authorList>
    </citation>
    <scope>NUCLEOTIDE SEQUENCE</scope>
    <source>
        <strain evidence="1">ATCC 200398</strain>
    </source>
</reference>
<dbReference type="EMBL" id="MU003494">
    <property type="protein sequence ID" value="KAF2476517.1"/>
    <property type="molecule type" value="Genomic_DNA"/>
</dbReference>
<organism evidence="1 2">
    <name type="scientific">Lindgomyces ingoldianus</name>
    <dbReference type="NCBI Taxonomy" id="673940"/>
    <lineage>
        <taxon>Eukaryota</taxon>
        <taxon>Fungi</taxon>
        <taxon>Dikarya</taxon>
        <taxon>Ascomycota</taxon>
        <taxon>Pezizomycotina</taxon>
        <taxon>Dothideomycetes</taxon>
        <taxon>Pleosporomycetidae</taxon>
        <taxon>Pleosporales</taxon>
        <taxon>Lindgomycetaceae</taxon>
        <taxon>Lindgomyces</taxon>
    </lineage>
</organism>
<evidence type="ECO:0000313" key="2">
    <source>
        <dbReference type="Proteomes" id="UP000799755"/>
    </source>
</evidence>
<gene>
    <name evidence="1" type="ORF">BDR25DRAFT_349596</name>
</gene>
<keyword evidence="2" id="KW-1185">Reference proteome</keyword>
<sequence>MILINDGGIALLTSYDGLQYDLSAYCQGVFREANMLSSEVIVQWYCTDHVSLFACHFSRANRKSLEVEQLPNHHGTSFTLPLSTRAMPQAMEVSSRPEVAALQINNTFSKRHTIISLFDNGGNGLNKTTRDSSGCVLTRYEGNMQIFANGGVFHSDAVWFVQYRSTALNYRAYSNNWVLAGQTHACSAHAIRKYHDAAHRKFPQGRFWDSMNNEGDLHLWEMYLKIDSNRGEHRQYTNRSFSPKRLRRAVLGNSSLLEVNGIDGNGIGLRWRSTPLNNSVPTRSSAMLNSTVRYCSVRDCGGGKLEQHWHSERDGCVWYSAPLVVAIVFLTRPIDSINSTSPPISHRSHGAGTEPMSLLYHMLPKTFDTPNTNIRRTIQFKAQRLKSDKLCPHLSKDVSIWNAFKRGRESRVVDGLIATHITKRHTNIFSLRPPRTRVTARLAGCGAGKRRNLTSFTNEFEKQGPGDRAAPDPVARKRGLCRRIVRRPCLKVPFSDFVNRWVRTVSSVQFEVSALRTLGKFLKPKSRIICTTMYMLLKATGQNVFKRSTMPQVFKVNINIFRLNWFGETEEGECTPDNNLAWDMTGE</sequence>
<protein>
    <submittedName>
        <fullName evidence="1">Uncharacterized protein</fullName>
    </submittedName>
</protein>
<accession>A0ACB6RDC1</accession>